<organism evidence="3 4">
    <name type="scientific">Pontibacter diazotrophicus</name>
    <dbReference type="NCBI Taxonomy" id="1400979"/>
    <lineage>
        <taxon>Bacteria</taxon>
        <taxon>Pseudomonadati</taxon>
        <taxon>Bacteroidota</taxon>
        <taxon>Cytophagia</taxon>
        <taxon>Cytophagales</taxon>
        <taxon>Hymenobacteraceae</taxon>
        <taxon>Pontibacter</taxon>
    </lineage>
</organism>
<dbReference type="Gene3D" id="1.25.40.10">
    <property type="entry name" value="Tetratricopeptide repeat domain"/>
    <property type="match status" value="3"/>
</dbReference>
<dbReference type="OrthoDB" id="1522549at2"/>
<dbReference type="Proteomes" id="UP000256708">
    <property type="component" value="Unassembled WGS sequence"/>
</dbReference>
<feature type="repeat" description="TPR" evidence="1">
    <location>
        <begin position="218"/>
        <end position="251"/>
    </location>
</feature>
<comment type="caution">
    <text evidence="3">The sequence shown here is derived from an EMBL/GenBank/DDBJ whole genome shotgun (WGS) entry which is preliminary data.</text>
</comment>
<dbReference type="PROSITE" id="PS50005">
    <property type="entry name" value="TPR"/>
    <property type="match status" value="1"/>
</dbReference>
<protein>
    <recommendedName>
        <fullName evidence="5">Gliding motility protein</fullName>
    </recommendedName>
</protein>
<keyword evidence="1" id="KW-0802">TPR repeat</keyword>
<gene>
    <name evidence="3" type="ORF">DXT99_24090</name>
</gene>
<evidence type="ECO:0000256" key="1">
    <source>
        <dbReference type="PROSITE-ProRule" id="PRU00339"/>
    </source>
</evidence>
<feature type="compositionally biased region" description="Low complexity" evidence="2">
    <location>
        <begin position="794"/>
        <end position="819"/>
    </location>
</feature>
<proteinExistence type="predicted"/>
<name>A0A3D8L321_9BACT</name>
<dbReference type="RefSeq" id="WP_115568148.1">
    <property type="nucleotide sequence ID" value="NZ_QRGR01000039.1"/>
</dbReference>
<dbReference type="EMBL" id="QRGR01000039">
    <property type="protein sequence ID" value="RDV11765.1"/>
    <property type="molecule type" value="Genomic_DNA"/>
</dbReference>
<evidence type="ECO:0000256" key="2">
    <source>
        <dbReference type="SAM" id="MobiDB-lite"/>
    </source>
</evidence>
<dbReference type="InterPro" id="IPR019734">
    <property type="entry name" value="TPR_rpt"/>
</dbReference>
<feature type="region of interest" description="Disordered" evidence="2">
    <location>
        <begin position="435"/>
        <end position="457"/>
    </location>
</feature>
<evidence type="ECO:0000313" key="3">
    <source>
        <dbReference type="EMBL" id="RDV11765.1"/>
    </source>
</evidence>
<dbReference type="Pfam" id="PF13181">
    <property type="entry name" value="TPR_8"/>
    <property type="match status" value="2"/>
</dbReference>
<feature type="region of interest" description="Disordered" evidence="2">
    <location>
        <begin position="784"/>
        <end position="834"/>
    </location>
</feature>
<dbReference type="SUPFAM" id="SSF48452">
    <property type="entry name" value="TPR-like"/>
    <property type="match status" value="1"/>
</dbReference>
<dbReference type="InterPro" id="IPR011990">
    <property type="entry name" value="TPR-like_helical_dom_sf"/>
</dbReference>
<dbReference type="SUPFAM" id="SSF81901">
    <property type="entry name" value="HCP-like"/>
    <property type="match status" value="1"/>
</dbReference>
<sequence>MNIKSLYIFFILAGMLLVSCSVERNNPLSKTYHNTTARYNGYFLAKEKMRLIEQGLQDQMEYDYNQVLPIYPFIDSTTATAFEADLEDVKKKASHPIQYHKNSKWIDNSYIEIGKANYYQLNFAEAVRTFKYVNATSKDAADRHEALVWLMRSFMQLDEMENAQQVSEFLRKERLNKASARELYLARAHYYRLQNDTAQVIENLALSLPNFDVKDDQSRARYTLAQLYQLKKQNKEAYAEYSKVLRRNPPYDLGFFSRLNLGQVTELTDEQDKERIAGYHQKMLKDDKNLEYRDRIYYEMAQFELRQQNYDKALVLLQQSLKTQGTLSNQKAYSYLSAGEIYFDKLQNFDLAAAYYDSAVQVYPQRAPEYEAVAERRDVLADFAKQYSTIQTQDSLQRLGRMGEAERLEFLQALVQREEEARQQEMVRQQERQLLAEKETGRSNNRRSQNGDTFATESSTGGVWYFDNPTAMASARAEFVRRWGDRPLQDFWRNRTRGEAESQADVALAPVPVEAEENQASPEERASAQVQLYLQNIPVTTADMQRSEKMVEEALFRLANIYAQNLNDQERAIQTYLSLLQRFPGTEHAPESYYSLYLLYGKAGDSPQQQAFHSKLKQEFPNTTYARLLDDSDFMSKNAAENLKAYALYDSAYSFYDAEEYEKTTALLNQVISQYPLNDIKDKVAFLGAMVTARTQKPEMLRQQLQQFKAAYPKSPLLPQADQLLATYQQLEEKNELRLEAPAPPEPKEPKAAVAITPEEKVSTNIATVIASVAKVTPQILPPAPVAQPEEAEPQQQQREQQRPETATTTPPVVEPQQPLATAAEPADSANTAVAPPVPAVDSLAYQATDDSAFYFVLIYPADEAAFKDVQPKYEKYNSTYYKQQNLSIDSVDLADGKRMLLMRTFADPKQAMAYSVKQKAPQAPVGRIRGVEFTTFVISSANYQKFLQKKDLEAYLAFFKNNY</sequence>
<evidence type="ECO:0000313" key="4">
    <source>
        <dbReference type="Proteomes" id="UP000256708"/>
    </source>
</evidence>
<evidence type="ECO:0008006" key="5">
    <source>
        <dbReference type="Google" id="ProtNLM"/>
    </source>
</evidence>
<keyword evidence="4" id="KW-1185">Reference proteome</keyword>
<dbReference type="SMART" id="SM00028">
    <property type="entry name" value="TPR"/>
    <property type="match status" value="5"/>
</dbReference>
<dbReference type="Pfam" id="PF13174">
    <property type="entry name" value="TPR_6"/>
    <property type="match status" value="2"/>
</dbReference>
<dbReference type="PROSITE" id="PS51257">
    <property type="entry name" value="PROKAR_LIPOPROTEIN"/>
    <property type="match status" value="1"/>
</dbReference>
<reference evidence="4" key="1">
    <citation type="submission" date="2018-08" db="EMBL/GenBank/DDBJ databases">
        <authorList>
            <person name="Liu Z.-W."/>
            <person name="Du Z.-J."/>
        </authorList>
    </citation>
    <scope>NUCLEOTIDE SEQUENCE [LARGE SCALE GENOMIC DNA]</scope>
    <source>
        <strain evidence="4">H4X</strain>
    </source>
</reference>
<dbReference type="AlphaFoldDB" id="A0A3D8L321"/>
<feature type="compositionally biased region" description="Polar residues" evidence="2">
    <location>
        <begin position="442"/>
        <end position="457"/>
    </location>
</feature>
<accession>A0A3D8L321</accession>